<dbReference type="Proteomes" id="UP000276133">
    <property type="component" value="Unassembled WGS sequence"/>
</dbReference>
<dbReference type="EMBL" id="REGN01003039">
    <property type="protein sequence ID" value="RNA24849.1"/>
    <property type="molecule type" value="Genomic_DNA"/>
</dbReference>
<reference evidence="2 3" key="1">
    <citation type="journal article" date="2018" name="Sci. Rep.">
        <title>Genomic signatures of local adaptation to the degree of environmental predictability in rotifers.</title>
        <authorList>
            <person name="Franch-Gras L."/>
            <person name="Hahn C."/>
            <person name="Garcia-Roger E.M."/>
            <person name="Carmona M.J."/>
            <person name="Serra M."/>
            <person name="Gomez A."/>
        </authorList>
    </citation>
    <scope>NUCLEOTIDE SEQUENCE [LARGE SCALE GENOMIC DNA]</scope>
    <source>
        <strain evidence="2">HYR1</strain>
    </source>
</reference>
<gene>
    <name evidence="2" type="ORF">BpHYR1_043697</name>
</gene>
<comment type="caution">
    <text evidence="2">The sequence shown here is derived from an EMBL/GenBank/DDBJ whole genome shotgun (WGS) entry which is preliminary data.</text>
</comment>
<evidence type="ECO:0000313" key="3">
    <source>
        <dbReference type="Proteomes" id="UP000276133"/>
    </source>
</evidence>
<keyword evidence="1" id="KW-0472">Membrane</keyword>
<protein>
    <submittedName>
        <fullName evidence="2">Uncharacterized protein</fullName>
    </submittedName>
</protein>
<keyword evidence="1" id="KW-0812">Transmembrane</keyword>
<dbReference type="AlphaFoldDB" id="A0A3M7RN03"/>
<accession>A0A3M7RN03</accession>
<feature type="transmembrane region" description="Helical" evidence="1">
    <location>
        <begin position="29"/>
        <end position="49"/>
    </location>
</feature>
<evidence type="ECO:0000313" key="2">
    <source>
        <dbReference type="EMBL" id="RNA24849.1"/>
    </source>
</evidence>
<keyword evidence="1" id="KW-1133">Transmembrane helix</keyword>
<evidence type="ECO:0000256" key="1">
    <source>
        <dbReference type="SAM" id="Phobius"/>
    </source>
</evidence>
<name>A0A3M7RN03_BRAPC</name>
<sequence>MNLIEIGCNFKQKGKNKTSVRKPLGRKKVLSAAIKIKIFFEALLFYLNFYYKRYVYVRPCTKYPTHGIKACVAKQGNTIRNL</sequence>
<keyword evidence="3" id="KW-1185">Reference proteome</keyword>
<proteinExistence type="predicted"/>
<organism evidence="2 3">
    <name type="scientific">Brachionus plicatilis</name>
    <name type="common">Marine rotifer</name>
    <name type="synonym">Brachionus muelleri</name>
    <dbReference type="NCBI Taxonomy" id="10195"/>
    <lineage>
        <taxon>Eukaryota</taxon>
        <taxon>Metazoa</taxon>
        <taxon>Spiralia</taxon>
        <taxon>Gnathifera</taxon>
        <taxon>Rotifera</taxon>
        <taxon>Eurotatoria</taxon>
        <taxon>Monogononta</taxon>
        <taxon>Pseudotrocha</taxon>
        <taxon>Ploima</taxon>
        <taxon>Brachionidae</taxon>
        <taxon>Brachionus</taxon>
    </lineage>
</organism>